<dbReference type="PANTHER" id="PTHR24104:SF25">
    <property type="entry name" value="PROTEIN LIN-41"/>
    <property type="match status" value="1"/>
</dbReference>
<evidence type="ECO:0000313" key="3">
    <source>
        <dbReference type="EMBL" id="MBC8431356.1"/>
    </source>
</evidence>
<dbReference type="InterPro" id="IPR050952">
    <property type="entry name" value="TRIM-NHL_E3_ligases"/>
</dbReference>
<dbReference type="CDD" id="cd05819">
    <property type="entry name" value="NHL"/>
    <property type="match status" value="1"/>
</dbReference>
<keyword evidence="1" id="KW-0677">Repeat</keyword>
<proteinExistence type="predicted"/>
<feature type="repeat" description="NHL" evidence="2">
    <location>
        <begin position="22"/>
        <end position="61"/>
    </location>
</feature>
<dbReference type="SUPFAM" id="SSF101898">
    <property type="entry name" value="NHL repeat"/>
    <property type="match status" value="1"/>
</dbReference>
<dbReference type="Proteomes" id="UP000605201">
    <property type="component" value="Unassembled WGS sequence"/>
</dbReference>
<feature type="repeat" description="NHL" evidence="2">
    <location>
        <begin position="207"/>
        <end position="250"/>
    </location>
</feature>
<dbReference type="InterPro" id="IPR011042">
    <property type="entry name" value="6-blade_b-propeller_TolB-like"/>
</dbReference>
<gene>
    <name evidence="3" type="ORF">H8D96_05505</name>
</gene>
<protein>
    <submittedName>
        <fullName evidence="3">NHL repeat-containing protein</fullName>
    </submittedName>
</protein>
<accession>A0A8J6NPY9</accession>
<dbReference type="AlphaFoldDB" id="A0A8J6NPY9"/>
<feature type="repeat" description="NHL" evidence="2">
    <location>
        <begin position="65"/>
        <end position="108"/>
    </location>
</feature>
<name>A0A8J6NPY9_9BACT</name>
<evidence type="ECO:0000256" key="1">
    <source>
        <dbReference type="ARBA" id="ARBA00022737"/>
    </source>
</evidence>
<evidence type="ECO:0000256" key="2">
    <source>
        <dbReference type="PROSITE-ProRule" id="PRU00504"/>
    </source>
</evidence>
<comment type="caution">
    <text evidence="3">The sequence shown here is derived from an EMBL/GenBank/DDBJ whole genome shotgun (WGS) entry which is preliminary data.</text>
</comment>
<dbReference type="PROSITE" id="PS51125">
    <property type="entry name" value="NHL"/>
    <property type="match status" value="3"/>
</dbReference>
<dbReference type="Pfam" id="PF17170">
    <property type="entry name" value="DUF5128"/>
    <property type="match status" value="1"/>
</dbReference>
<sequence>MLSILFFIFPGPAFGIKLVNVKHLFDITGKLNAPSDVAVSADGLVYVVDGVNNQIKVFDRNGKSVSSFGRQGSGNGEFRSPLGIDIDHAGNIYIADSGNHRLQIFNRWGNYSAQIKIPPNNKKPADPTDVAVDDSRNRCYIVDNDNHHILVYDLATFKLLNTYGSPGTDKRAFRYPFFITLNEDKYLYIVDVINTRVQVLNPEGLFVAFVGGWGVEKGEFFRPKGVAVDKQGRVFVSDSYMGVIQVFDSNGNFFAVVGDPAKKAVKKFQTPVGIFIDKEMRLYVVEMFANKVSVYSIEK</sequence>
<dbReference type="Gene3D" id="2.120.10.30">
    <property type="entry name" value="TolB, C-terminal domain"/>
    <property type="match status" value="3"/>
</dbReference>
<dbReference type="Pfam" id="PF01436">
    <property type="entry name" value="NHL"/>
    <property type="match status" value="1"/>
</dbReference>
<reference evidence="3 4" key="1">
    <citation type="submission" date="2020-08" db="EMBL/GenBank/DDBJ databases">
        <title>Bridging the membrane lipid divide: bacteria of the FCB group superphylum have the potential to synthesize archaeal ether lipids.</title>
        <authorList>
            <person name="Villanueva L."/>
            <person name="Von Meijenfeldt F.A.B."/>
            <person name="Westbye A.B."/>
            <person name="Yadav S."/>
            <person name="Hopmans E.C."/>
            <person name="Dutilh B.E."/>
            <person name="Sinninghe Damste J.S."/>
        </authorList>
    </citation>
    <scope>NUCLEOTIDE SEQUENCE [LARGE SCALE GENOMIC DNA]</scope>
    <source>
        <strain evidence="3">NIOZ-UU17</strain>
    </source>
</reference>
<dbReference type="EMBL" id="JACNIG010000138">
    <property type="protein sequence ID" value="MBC8431356.1"/>
    <property type="molecule type" value="Genomic_DNA"/>
</dbReference>
<dbReference type="GO" id="GO:0008270">
    <property type="term" value="F:zinc ion binding"/>
    <property type="evidence" value="ECO:0007669"/>
    <property type="project" value="UniProtKB-KW"/>
</dbReference>
<evidence type="ECO:0000313" key="4">
    <source>
        <dbReference type="Proteomes" id="UP000605201"/>
    </source>
</evidence>
<dbReference type="PANTHER" id="PTHR24104">
    <property type="entry name" value="E3 UBIQUITIN-PROTEIN LIGASE NHLRC1-RELATED"/>
    <property type="match status" value="1"/>
</dbReference>
<organism evidence="3 4">
    <name type="scientific">Candidatus Desulfatibia vada</name>
    <dbReference type="NCBI Taxonomy" id="2841696"/>
    <lineage>
        <taxon>Bacteria</taxon>
        <taxon>Pseudomonadati</taxon>
        <taxon>Thermodesulfobacteriota</taxon>
        <taxon>Desulfobacteria</taxon>
        <taxon>Desulfobacterales</taxon>
        <taxon>Desulfobacterales incertae sedis</taxon>
        <taxon>Candidatus Desulfatibia</taxon>
    </lineage>
</organism>
<dbReference type="InterPro" id="IPR001258">
    <property type="entry name" value="NHL_repeat"/>
</dbReference>